<evidence type="ECO:0000256" key="7">
    <source>
        <dbReference type="ARBA" id="ARBA00022989"/>
    </source>
</evidence>
<dbReference type="PATRIC" id="fig|1560201.3.peg.3386"/>
<feature type="transmembrane region" description="Helical" evidence="9">
    <location>
        <begin position="99"/>
        <end position="117"/>
    </location>
</feature>
<evidence type="ECO:0000256" key="11">
    <source>
        <dbReference type="RuleBase" id="RU004181"/>
    </source>
</evidence>
<comment type="caution">
    <text evidence="12">The sequence shown here is derived from an EMBL/GenBank/DDBJ whole genome shotgun (WGS) entry which is preliminary data.</text>
</comment>
<keyword evidence="15" id="KW-1185">Reference proteome</keyword>
<dbReference type="PROSITE" id="PS00855">
    <property type="entry name" value="SPASE_II"/>
    <property type="match status" value="1"/>
</dbReference>
<evidence type="ECO:0000256" key="9">
    <source>
        <dbReference type="HAMAP-Rule" id="MF_00161"/>
    </source>
</evidence>
<feature type="active site" evidence="9">
    <location>
        <position position="141"/>
    </location>
</feature>
<keyword evidence="3 9" id="KW-0645">Protease</keyword>
<evidence type="ECO:0000256" key="8">
    <source>
        <dbReference type="ARBA" id="ARBA00023136"/>
    </source>
</evidence>
<dbReference type="OrthoDB" id="9810259at2"/>
<dbReference type="Proteomes" id="UP000037088">
    <property type="component" value="Unassembled WGS sequence"/>
</dbReference>
<comment type="pathway">
    <text evidence="9">Protein modification; lipoprotein biosynthesis (signal peptide cleavage).</text>
</comment>
<dbReference type="EMBL" id="JRXF01000029">
    <property type="protein sequence ID" value="KOC90564.1"/>
    <property type="molecule type" value="Genomic_DNA"/>
</dbReference>
<comment type="similarity">
    <text evidence="1 9 11">Belongs to the peptidase A8 family.</text>
</comment>
<keyword evidence="8 9" id="KW-0472">Membrane</keyword>
<evidence type="ECO:0000313" key="14">
    <source>
        <dbReference type="Proteomes" id="UP000036851"/>
    </source>
</evidence>
<proteinExistence type="inferred from homology"/>
<evidence type="ECO:0000256" key="6">
    <source>
        <dbReference type="ARBA" id="ARBA00022801"/>
    </source>
</evidence>
<dbReference type="PRINTS" id="PR00781">
    <property type="entry name" value="LIPOSIGPTASE"/>
</dbReference>
<dbReference type="NCBIfam" id="TIGR00077">
    <property type="entry name" value="lspA"/>
    <property type="match status" value="1"/>
</dbReference>
<dbReference type="HAMAP" id="MF_00161">
    <property type="entry name" value="LspA"/>
    <property type="match status" value="1"/>
</dbReference>
<accession>A0A0L7T005</accession>
<dbReference type="RefSeq" id="WP_052900691.1">
    <property type="nucleotide sequence ID" value="NZ_JRXE01000023.1"/>
</dbReference>
<dbReference type="GO" id="GO:0004190">
    <property type="term" value="F:aspartic-type endopeptidase activity"/>
    <property type="evidence" value="ECO:0007669"/>
    <property type="project" value="UniProtKB-UniRule"/>
</dbReference>
<dbReference type="InterPro" id="IPR001872">
    <property type="entry name" value="Peptidase_A8"/>
</dbReference>
<dbReference type="PANTHER" id="PTHR33695:SF1">
    <property type="entry name" value="LIPOPROTEIN SIGNAL PEPTIDASE"/>
    <property type="match status" value="1"/>
</dbReference>
<dbReference type="Proteomes" id="UP000036851">
    <property type="component" value="Unassembled WGS sequence"/>
</dbReference>
<reference evidence="14 15" key="1">
    <citation type="journal article" date="2015" name="Int. J. Syst. Evol. Microbiol.">
        <title>Erwinia iniecta sp. nov., isolated from Russian wheat aphids (Diuraphis noxia).</title>
        <authorList>
            <person name="Campillo T."/>
            <person name="Luna E."/>
            <person name="Portier P."/>
            <person name="Fischer-Le Saux M."/>
            <person name="Lapitan N."/>
            <person name="Tisserat N.A."/>
            <person name="Leach J.E."/>
        </authorList>
    </citation>
    <scope>NUCLEOTIDE SEQUENCE [LARGE SCALE GENOMIC DNA]</scope>
    <source>
        <strain evidence="12 15">B120</strain>
        <strain evidence="13 14">B149</strain>
    </source>
</reference>
<organism evidence="12 15">
    <name type="scientific">Winslowiella iniecta</name>
    <dbReference type="NCBI Taxonomy" id="1560201"/>
    <lineage>
        <taxon>Bacteria</taxon>
        <taxon>Pseudomonadati</taxon>
        <taxon>Pseudomonadota</taxon>
        <taxon>Gammaproteobacteria</taxon>
        <taxon>Enterobacterales</taxon>
        <taxon>Erwiniaceae</taxon>
        <taxon>Winslowiella</taxon>
    </lineage>
</organism>
<protein>
    <recommendedName>
        <fullName evidence="9">Lipoprotein signal peptidase</fullName>
        <ecNumber evidence="9">3.4.23.36</ecNumber>
    </recommendedName>
    <alternativeName>
        <fullName evidence="9">Prolipoprotein signal peptidase</fullName>
    </alternativeName>
    <alternativeName>
        <fullName evidence="9">Signal peptidase II</fullName>
        <shortName evidence="9">SPase II</shortName>
    </alternativeName>
</protein>
<evidence type="ECO:0000256" key="5">
    <source>
        <dbReference type="ARBA" id="ARBA00022750"/>
    </source>
</evidence>
<keyword evidence="4 9" id="KW-0812">Transmembrane</keyword>
<dbReference type="GO" id="GO:0006508">
    <property type="term" value="P:proteolysis"/>
    <property type="evidence" value="ECO:0007669"/>
    <property type="project" value="UniProtKB-KW"/>
</dbReference>
<keyword evidence="12" id="KW-0449">Lipoprotein</keyword>
<feature type="transmembrane region" description="Helical" evidence="9">
    <location>
        <begin position="67"/>
        <end position="87"/>
    </location>
</feature>
<keyword evidence="5 9" id="KW-0064">Aspartyl protease</keyword>
<evidence type="ECO:0000313" key="15">
    <source>
        <dbReference type="Proteomes" id="UP000037088"/>
    </source>
</evidence>
<evidence type="ECO:0000313" key="12">
    <source>
        <dbReference type="EMBL" id="KOC88556.1"/>
    </source>
</evidence>
<evidence type="ECO:0000313" key="13">
    <source>
        <dbReference type="EMBL" id="KOC90564.1"/>
    </source>
</evidence>
<feature type="transmembrane region" description="Helical" evidence="9">
    <location>
        <begin position="12"/>
        <end position="30"/>
    </location>
</feature>
<evidence type="ECO:0000256" key="2">
    <source>
        <dbReference type="ARBA" id="ARBA00022475"/>
    </source>
</evidence>
<evidence type="ECO:0000256" key="3">
    <source>
        <dbReference type="ARBA" id="ARBA00022670"/>
    </source>
</evidence>
<feature type="transmembrane region" description="Helical" evidence="9">
    <location>
        <begin position="137"/>
        <end position="157"/>
    </location>
</feature>
<dbReference type="EMBL" id="JRXE01000023">
    <property type="protein sequence ID" value="KOC88556.1"/>
    <property type="molecule type" value="Genomic_DNA"/>
</dbReference>
<gene>
    <name evidence="9 12" type="primary">lspA</name>
    <name evidence="12" type="ORF">NG42_15985</name>
    <name evidence="13" type="ORF">NG43_17005</name>
</gene>
<evidence type="ECO:0000256" key="10">
    <source>
        <dbReference type="RuleBase" id="RU000594"/>
    </source>
</evidence>
<comment type="function">
    <text evidence="9 10">This protein specifically catalyzes the removal of signal peptides from prolipoproteins.</text>
</comment>
<keyword evidence="7 9" id="KW-1133">Transmembrane helix</keyword>
<dbReference type="UniPathway" id="UPA00665"/>
<dbReference type="EC" id="3.4.23.36" evidence="9"/>
<dbReference type="Pfam" id="PF01252">
    <property type="entry name" value="Peptidase_A8"/>
    <property type="match status" value="1"/>
</dbReference>
<feature type="active site" evidence="9">
    <location>
        <position position="123"/>
    </location>
</feature>
<evidence type="ECO:0000256" key="4">
    <source>
        <dbReference type="ARBA" id="ARBA00022692"/>
    </source>
</evidence>
<name>A0A0L7T005_9GAMM</name>
<comment type="subcellular location">
    <subcellularLocation>
        <location evidence="9">Cell membrane</location>
        <topology evidence="9">Multi-pass membrane protein</topology>
    </subcellularLocation>
</comment>
<evidence type="ECO:0000256" key="1">
    <source>
        <dbReference type="ARBA" id="ARBA00006139"/>
    </source>
</evidence>
<dbReference type="GO" id="GO:0005886">
    <property type="term" value="C:plasma membrane"/>
    <property type="evidence" value="ECO:0007669"/>
    <property type="project" value="UniProtKB-SubCell"/>
</dbReference>
<sequence>MRKPLLSTGLRWLWLVLVVIAVDFGSKQWIMDNLMLHQSVPVMPYFNLFYAHNYGAAFSFLADKGGWQRWFFAGIAIAIVVALLVMMYRTAASQKLNNIAYALIVGGAIGNLFDRAYHGFVVDFIDFYIGDWHFATFNIADCAICIGAALIVLEGFITPSGKQAKEKG</sequence>
<dbReference type="AlphaFoldDB" id="A0A0L7T005"/>
<keyword evidence="6 9" id="KW-0378">Hydrolase</keyword>
<dbReference type="PANTHER" id="PTHR33695">
    <property type="entry name" value="LIPOPROTEIN SIGNAL PEPTIDASE"/>
    <property type="match status" value="1"/>
</dbReference>
<comment type="catalytic activity">
    <reaction evidence="9 10">
        <text>Release of signal peptides from bacterial membrane prolipoproteins. Hydrolyzes -Xaa-Yaa-Zaa-|-(S,diacylglyceryl)Cys-, in which Xaa is hydrophobic (preferably Leu), and Yaa (Ala or Ser) and Zaa (Gly or Ala) have small, neutral side chains.</text>
        <dbReference type="EC" id="3.4.23.36"/>
    </reaction>
</comment>
<keyword evidence="2 9" id="KW-1003">Cell membrane</keyword>
<dbReference type="STRING" id="1560201.NG42_15985"/>